<feature type="transmembrane region" description="Helical" evidence="8">
    <location>
        <begin position="120"/>
        <end position="140"/>
    </location>
</feature>
<feature type="transmembrane region" description="Helical" evidence="8">
    <location>
        <begin position="152"/>
        <end position="172"/>
    </location>
</feature>
<feature type="transmembrane region" description="Helical" evidence="8">
    <location>
        <begin position="184"/>
        <end position="206"/>
    </location>
</feature>
<comment type="subcellular location">
    <subcellularLocation>
        <location evidence="1 8">Cell membrane</location>
        <topology evidence="1 8">Multi-pass membrane protein</topology>
    </subcellularLocation>
</comment>
<evidence type="ECO:0000256" key="5">
    <source>
        <dbReference type="ARBA" id="ARBA00022692"/>
    </source>
</evidence>
<dbReference type="Proteomes" id="UP001596432">
    <property type="component" value="Unassembled WGS sequence"/>
</dbReference>
<dbReference type="PROSITE" id="PS50928">
    <property type="entry name" value="ABC_TM1"/>
    <property type="match status" value="1"/>
</dbReference>
<feature type="transmembrane region" description="Helical" evidence="8">
    <location>
        <begin position="305"/>
        <end position="330"/>
    </location>
</feature>
<keyword evidence="4 8" id="KW-1003">Cell membrane</keyword>
<evidence type="ECO:0000313" key="10">
    <source>
        <dbReference type="EMBL" id="MFC7139162.1"/>
    </source>
</evidence>
<keyword evidence="11" id="KW-1185">Reference proteome</keyword>
<dbReference type="GeneID" id="78819413"/>
<evidence type="ECO:0000256" key="8">
    <source>
        <dbReference type="RuleBase" id="RU363043"/>
    </source>
</evidence>
<comment type="caution">
    <text evidence="10">The sequence shown here is derived from an EMBL/GenBank/DDBJ whole genome shotgun (WGS) entry which is preliminary data.</text>
</comment>
<feature type="transmembrane region" description="Helical" evidence="8">
    <location>
        <begin position="58"/>
        <end position="80"/>
    </location>
</feature>
<feature type="transmembrane region" description="Helical" evidence="8">
    <location>
        <begin position="21"/>
        <end position="46"/>
    </location>
</feature>
<keyword evidence="6 8" id="KW-1133">Transmembrane helix</keyword>
<evidence type="ECO:0000256" key="1">
    <source>
        <dbReference type="ARBA" id="ARBA00004651"/>
    </source>
</evidence>
<dbReference type="RefSeq" id="WP_274324760.1">
    <property type="nucleotide sequence ID" value="NZ_CP118158.1"/>
</dbReference>
<comment type="similarity">
    <text evidence="2 8">Belongs to the binding-protein-dependent transport system permease family. CysTW subfamily.</text>
</comment>
<evidence type="ECO:0000256" key="6">
    <source>
        <dbReference type="ARBA" id="ARBA00022989"/>
    </source>
</evidence>
<gene>
    <name evidence="10" type="primary">pstA</name>
    <name evidence="10" type="ORF">ACFQMA_04830</name>
</gene>
<dbReference type="AlphaFoldDB" id="A0ABD5XVP1"/>
<dbReference type="EMBL" id="JBHTAS010000001">
    <property type="protein sequence ID" value="MFC7139162.1"/>
    <property type="molecule type" value="Genomic_DNA"/>
</dbReference>
<reference evidence="10 11" key="1">
    <citation type="journal article" date="2019" name="Int. J. Syst. Evol. Microbiol.">
        <title>The Global Catalogue of Microorganisms (GCM) 10K type strain sequencing project: providing services to taxonomists for standard genome sequencing and annotation.</title>
        <authorList>
            <consortium name="The Broad Institute Genomics Platform"/>
            <consortium name="The Broad Institute Genome Sequencing Center for Infectious Disease"/>
            <person name="Wu L."/>
            <person name="Ma J."/>
        </authorList>
    </citation>
    <scope>NUCLEOTIDE SEQUENCE [LARGE SCALE GENOMIC DNA]</scope>
    <source>
        <strain evidence="10 11">XZYJT29</strain>
    </source>
</reference>
<evidence type="ECO:0000313" key="11">
    <source>
        <dbReference type="Proteomes" id="UP001596432"/>
    </source>
</evidence>
<evidence type="ECO:0000259" key="9">
    <source>
        <dbReference type="PROSITE" id="PS50928"/>
    </source>
</evidence>
<evidence type="ECO:0000256" key="3">
    <source>
        <dbReference type="ARBA" id="ARBA00022448"/>
    </source>
</evidence>
<dbReference type="SUPFAM" id="SSF161098">
    <property type="entry name" value="MetI-like"/>
    <property type="match status" value="1"/>
</dbReference>
<keyword evidence="3" id="KW-0813">Transport</keyword>
<evidence type="ECO:0000256" key="4">
    <source>
        <dbReference type="ARBA" id="ARBA00022475"/>
    </source>
</evidence>
<feature type="transmembrane region" description="Helical" evidence="8">
    <location>
        <begin position="218"/>
        <end position="242"/>
    </location>
</feature>
<feature type="transmembrane region" description="Helical" evidence="8">
    <location>
        <begin position="375"/>
        <end position="393"/>
    </location>
</feature>
<proteinExistence type="inferred from homology"/>
<feature type="transmembrane region" description="Helical" evidence="8">
    <location>
        <begin position="92"/>
        <end position="114"/>
    </location>
</feature>
<dbReference type="InterPro" id="IPR035906">
    <property type="entry name" value="MetI-like_sf"/>
</dbReference>
<sequence length="548" mass="56408">MSHRTDAARSALVAGDSSTRELISGVMVALSFGSFVVGLLALAQYLPADVTVGGTTVATLLGGALTVAGAGVVALGAASYGGLFETEPGHTGGLVSAVFVGLIWFAVGGLVGAQTLGLSTAWPAVALAAGAFAAAVALVAREDLGITFSAGLFVLLSGLVVLAGVVGPGWSWTPQGFSITVTGVVGVPVIALFAGLVGAWTAARVYGGFGPQGRQLGAYTLIGTNAAGMLALLGSIVGFIVVRGWGPMTEGVKYGLFWGPWTWFNPPLVDTWVVVEGPIVWFYWPFVMEGYSTTGAGIDGILPAIVGTIWLVVGAIVFAVPLGVGAAVFLTEYAEQGRFTFLVEISTNGLWSTPSIVYGLFGLAFLVPRLGNTNSILAGQFVLGFMLLPLVVITSRESLKSVPDEYRDASAALGVSKWETIKSVVLPASLPGVITGVILGVGRIAGETAPILLVTTSTPFPTNVPGVIQGGFSFTSTFPFVAVPEINLIHSSGAPSALPYQLFAVIGAGLEKNLGFAWGTALVLLLVVMSFYAIGIGSRIYFRRKLNQ</sequence>
<keyword evidence="7 8" id="KW-0472">Membrane</keyword>
<organism evidence="10 11">
    <name type="scientific">Halosimplex aquaticum</name>
    <dbReference type="NCBI Taxonomy" id="3026162"/>
    <lineage>
        <taxon>Archaea</taxon>
        <taxon>Methanobacteriati</taxon>
        <taxon>Methanobacteriota</taxon>
        <taxon>Stenosarchaea group</taxon>
        <taxon>Halobacteria</taxon>
        <taxon>Halobacteriales</taxon>
        <taxon>Haloarculaceae</taxon>
        <taxon>Halosimplex</taxon>
    </lineage>
</organism>
<feature type="transmembrane region" description="Helical" evidence="8">
    <location>
        <begin position="516"/>
        <end position="542"/>
    </location>
</feature>
<dbReference type="NCBIfam" id="TIGR00974">
    <property type="entry name" value="3a0107s02c"/>
    <property type="match status" value="1"/>
</dbReference>
<dbReference type="InterPro" id="IPR000515">
    <property type="entry name" value="MetI-like"/>
</dbReference>
<feature type="domain" description="ABC transmembrane type-1" evidence="9">
    <location>
        <begin position="305"/>
        <end position="535"/>
    </location>
</feature>
<name>A0ABD5XVP1_9EURY</name>
<dbReference type="GO" id="GO:0005886">
    <property type="term" value="C:plasma membrane"/>
    <property type="evidence" value="ECO:0007669"/>
    <property type="project" value="UniProtKB-SubCell"/>
</dbReference>
<evidence type="ECO:0000256" key="7">
    <source>
        <dbReference type="ARBA" id="ARBA00023136"/>
    </source>
</evidence>
<dbReference type="Pfam" id="PF00528">
    <property type="entry name" value="BPD_transp_1"/>
    <property type="match status" value="1"/>
</dbReference>
<keyword evidence="5 8" id="KW-0812">Transmembrane</keyword>
<dbReference type="Gene3D" id="1.10.3720.10">
    <property type="entry name" value="MetI-like"/>
    <property type="match status" value="1"/>
</dbReference>
<feature type="transmembrane region" description="Helical" evidence="8">
    <location>
        <begin position="350"/>
        <end position="368"/>
    </location>
</feature>
<dbReference type="CDD" id="cd06261">
    <property type="entry name" value="TM_PBP2"/>
    <property type="match status" value="1"/>
</dbReference>
<dbReference type="PANTHER" id="PTHR43470:SF3">
    <property type="entry name" value="PHOSPHATE TRANSPORT SYSTEM PERMEASE PROTEIN PSTA-RELATED"/>
    <property type="match status" value="1"/>
</dbReference>
<protein>
    <recommendedName>
        <fullName evidence="8">Phosphate transport system permease protein PstA</fullName>
    </recommendedName>
</protein>
<dbReference type="InterPro" id="IPR005672">
    <property type="entry name" value="Phosphate_PstA"/>
</dbReference>
<dbReference type="PANTHER" id="PTHR43470">
    <property type="entry name" value="PHOSPHATE TRANSPORT SYSTEM PERMEASE PROTEIN PSTA-RELATED"/>
    <property type="match status" value="1"/>
</dbReference>
<accession>A0ABD5XVP1</accession>
<evidence type="ECO:0000256" key="2">
    <source>
        <dbReference type="ARBA" id="ARBA00007069"/>
    </source>
</evidence>
<feature type="transmembrane region" description="Helical" evidence="8">
    <location>
        <begin position="262"/>
        <end position="284"/>
    </location>
</feature>